<dbReference type="GO" id="GO:0003677">
    <property type="term" value="F:DNA binding"/>
    <property type="evidence" value="ECO:0007669"/>
    <property type="project" value="UniProtKB-KW"/>
</dbReference>
<dbReference type="PROSITE" id="PS00622">
    <property type="entry name" value="HTH_LUXR_1"/>
    <property type="match status" value="1"/>
</dbReference>
<dbReference type="SUPFAM" id="SSF46894">
    <property type="entry name" value="C-terminal effector domain of the bipartite response regulators"/>
    <property type="match status" value="1"/>
</dbReference>
<keyword evidence="2" id="KW-0238">DNA-binding</keyword>
<dbReference type="GO" id="GO:0006355">
    <property type="term" value="P:regulation of DNA-templated transcription"/>
    <property type="evidence" value="ECO:0007669"/>
    <property type="project" value="InterPro"/>
</dbReference>
<evidence type="ECO:0000256" key="2">
    <source>
        <dbReference type="ARBA" id="ARBA00023125"/>
    </source>
</evidence>
<dbReference type="RefSeq" id="WP_071654653.1">
    <property type="nucleotide sequence ID" value="NZ_MLCF01000002.1"/>
</dbReference>
<keyword evidence="1" id="KW-0805">Transcription regulation</keyword>
<protein>
    <recommendedName>
        <fullName evidence="4">HTH luxR-type domain-containing protein</fullName>
    </recommendedName>
</protein>
<comment type="caution">
    <text evidence="5">The sequence shown here is derived from an EMBL/GenBank/DDBJ whole genome shotgun (WGS) entry which is preliminary data.</text>
</comment>
<dbReference type="PRINTS" id="PR00038">
    <property type="entry name" value="HTHLUXR"/>
</dbReference>
<dbReference type="InterPro" id="IPR000792">
    <property type="entry name" value="Tscrpt_reg_LuxR_C"/>
</dbReference>
<dbReference type="InterPro" id="IPR036388">
    <property type="entry name" value="WH-like_DNA-bd_sf"/>
</dbReference>
<accession>A0A1J7CII9</accession>
<dbReference type="PANTHER" id="PTHR44688">
    <property type="entry name" value="DNA-BINDING TRANSCRIPTIONAL ACTIVATOR DEVR_DOSR"/>
    <property type="match status" value="1"/>
</dbReference>
<evidence type="ECO:0000259" key="4">
    <source>
        <dbReference type="PROSITE" id="PS50043"/>
    </source>
</evidence>
<name>A0A1J7CII9_9ACTN</name>
<dbReference type="PANTHER" id="PTHR44688:SF16">
    <property type="entry name" value="DNA-BINDING TRANSCRIPTIONAL ACTIVATOR DEVR_DOSR"/>
    <property type="match status" value="1"/>
</dbReference>
<dbReference type="AlphaFoldDB" id="A0A1J7CII9"/>
<evidence type="ECO:0000313" key="6">
    <source>
        <dbReference type="Proteomes" id="UP000243342"/>
    </source>
</evidence>
<dbReference type="CDD" id="cd06170">
    <property type="entry name" value="LuxR_C_like"/>
    <property type="match status" value="1"/>
</dbReference>
<evidence type="ECO:0000313" key="5">
    <source>
        <dbReference type="EMBL" id="OIV39450.1"/>
    </source>
</evidence>
<evidence type="ECO:0000256" key="1">
    <source>
        <dbReference type="ARBA" id="ARBA00023015"/>
    </source>
</evidence>
<dbReference type="EMBL" id="MLCF01000002">
    <property type="protein sequence ID" value="OIV39450.1"/>
    <property type="molecule type" value="Genomic_DNA"/>
</dbReference>
<dbReference type="SMART" id="SM00421">
    <property type="entry name" value="HTH_LUXR"/>
    <property type="match status" value="1"/>
</dbReference>
<sequence length="100" mass="10786">MGSAREGEAQLADRARAELRASGEVIDEAEPADAPLGRLSPRERDVVRLAADGATNREIAARLFLSPQTVGHHLYRAYPKLGISSRAALPQALADQRVNE</sequence>
<reference evidence="5 6" key="1">
    <citation type="submission" date="2016-10" db="EMBL/GenBank/DDBJ databases">
        <title>Genome sequence of Streptomyces gilvigriseus MUSC 26.</title>
        <authorList>
            <person name="Lee L.-H."/>
            <person name="Ser H.-L."/>
        </authorList>
    </citation>
    <scope>NUCLEOTIDE SEQUENCE [LARGE SCALE GENOMIC DNA]</scope>
    <source>
        <strain evidence="5 6">MUSC 26</strain>
    </source>
</reference>
<dbReference type="Proteomes" id="UP000243342">
    <property type="component" value="Unassembled WGS sequence"/>
</dbReference>
<gene>
    <name evidence="5" type="ORF">BIV57_01035</name>
</gene>
<dbReference type="InterPro" id="IPR016032">
    <property type="entry name" value="Sig_transdc_resp-reg_C-effctor"/>
</dbReference>
<organism evidence="5 6">
    <name type="scientific">Mangrovactinospora gilvigrisea</name>
    <dbReference type="NCBI Taxonomy" id="1428644"/>
    <lineage>
        <taxon>Bacteria</taxon>
        <taxon>Bacillati</taxon>
        <taxon>Actinomycetota</taxon>
        <taxon>Actinomycetes</taxon>
        <taxon>Kitasatosporales</taxon>
        <taxon>Streptomycetaceae</taxon>
        <taxon>Mangrovactinospora</taxon>
    </lineage>
</organism>
<keyword evidence="3" id="KW-0804">Transcription</keyword>
<proteinExistence type="predicted"/>
<dbReference type="Pfam" id="PF00196">
    <property type="entry name" value="GerE"/>
    <property type="match status" value="1"/>
</dbReference>
<evidence type="ECO:0000256" key="3">
    <source>
        <dbReference type="ARBA" id="ARBA00023163"/>
    </source>
</evidence>
<feature type="domain" description="HTH luxR-type" evidence="4">
    <location>
        <begin position="32"/>
        <end position="97"/>
    </location>
</feature>
<dbReference type="Gene3D" id="1.10.10.10">
    <property type="entry name" value="Winged helix-like DNA-binding domain superfamily/Winged helix DNA-binding domain"/>
    <property type="match status" value="1"/>
</dbReference>
<dbReference type="STRING" id="1428644.BIV57_01035"/>
<keyword evidence="6" id="KW-1185">Reference proteome</keyword>
<dbReference type="PROSITE" id="PS50043">
    <property type="entry name" value="HTH_LUXR_2"/>
    <property type="match status" value="1"/>
</dbReference>